<keyword evidence="1" id="KW-0472">Membrane</keyword>
<organism evidence="2 3">
    <name type="scientific">Symplocastrum torsivum CPER-KK1</name>
    <dbReference type="NCBI Taxonomy" id="450513"/>
    <lineage>
        <taxon>Bacteria</taxon>
        <taxon>Bacillati</taxon>
        <taxon>Cyanobacteriota</taxon>
        <taxon>Cyanophyceae</taxon>
        <taxon>Oscillatoriophycideae</taxon>
        <taxon>Oscillatoriales</taxon>
        <taxon>Microcoleaceae</taxon>
        <taxon>Symplocastrum</taxon>
    </lineage>
</organism>
<accession>A0A951U9C4</accession>
<dbReference type="EMBL" id="JAHHIF010000010">
    <property type="protein sequence ID" value="MBW4544769.1"/>
    <property type="molecule type" value="Genomic_DNA"/>
</dbReference>
<protein>
    <submittedName>
        <fullName evidence="2">Uncharacterized protein</fullName>
    </submittedName>
</protein>
<reference evidence="2" key="2">
    <citation type="journal article" date="2022" name="Microbiol. Resour. Announc.">
        <title>Metagenome Sequencing to Explore Phylogenomics of Terrestrial Cyanobacteria.</title>
        <authorList>
            <person name="Ward R.D."/>
            <person name="Stajich J.E."/>
            <person name="Johansen J.R."/>
            <person name="Huntemann M."/>
            <person name="Clum A."/>
            <person name="Foster B."/>
            <person name="Foster B."/>
            <person name="Roux S."/>
            <person name="Palaniappan K."/>
            <person name="Varghese N."/>
            <person name="Mukherjee S."/>
            <person name="Reddy T.B.K."/>
            <person name="Daum C."/>
            <person name="Copeland A."/>
            <person name="Chen I.A."/>
            <person name="Ivanova N.N."/>
            <person name="Kyrpides N.C."/>
            <person name="Shapiro N."/>
            <person name="Eloe-Fadrosh E.A."/>
            <person name="Pietrasiak N."/>
        </authorList>
    </citation>
    <scope>NUCLEOTIDE SEQUENCE</scope>
    <source>
        <strain evidence="2">CPER-KK1</strain>
    </source>
</reference>
<sequence length="60" mass="6249">MALSAFLPAIAETFYISVFTVVSGGIGTIAVVLAVAVIYPQLRDLGSLLPTIPTTEQPQS</sequence>
<keyword evidence="1" id="KW-0812">Transmembrane</keyword>
<evidence type="ECO:0000256" key="1">
    <source>
        <dbReference type="SAM" id="Phobius"/>
    </source>
</evidence>
<evidence type="ECO:0000313" key="3">
    <source>
        <dbReference type="Proteomes" id="UP000753908"/>
    </source>
</evidence>
<proteinExistence type="predicted"/>
<dbReference type="Proteomes" id="UP000753908">
    <property type="component" value="Unassembled WGS sequence"/>
</dbReference>
<dbReference type="AlphaFoldDB" id="A0A951U9C4"/>
<reference evidence="2" key="1">
    <citation type="submission" date="2021-05" db="EMBL/GenBank/DDBJ databases">
        <authorList>
            <person name="Pietrasiak N."/>
            <person name="Ward R."/>
            <person name="Stajich J.E."/>
            <person name="Kurbessoian T."/>
        </authorList>
    </citation>
    <scope>NUCLEOTIDE SEQUENCE</scope>
    <source>
        <strain evidence="2">CPER-KK1</strain>
    </source>
</reference>
<feature type="transmembrane region" description="Helical" evidence="1">
    <location>
        <begin position="14"/>
        <end position="39"/>
    </location>
</feature>
<name>A0A951U9C4_9CYAN</name>
<keyword evidence="1" id="KW-1133">Transmembrane helix</keyword>
<evidence type="ECO:0000313" key="2">
    <source>
        <dbReference type="EMBL" id="MBW4544769.1"/>
    </source>
</evidence>
<comment type="caution">
    <text evidence="2">The sequence shown here is derived from an EMBL/GenBank/DDBJ whole genome shotgun (WGS) entry which is preliminary data.</text>
</comment>
<gene>
    <name evidence="2" type="ORF">KME25_10060</name>
</gene>